<dbReference type="SUPFAM" id="SSF102886">
    <property type="entry name" value="Coproporphyrinogen III oxidase"/>
    <property type="match status" value="1"/>
</dbReference>
<evidence type="ECO:0008006" key="2">
    <source>
        <dbReference type="Google" id="ProtNLM"/>
    </source>
</evidence>
<sequence>MFNCNLFRIETPAACFIALLFAMFASNAIAGNPGYDIEALSPEQAQLANRMLAFGAQIEAKHFANMKQLNGQIEIEQRKLSFDNADYDIKVIRGEVIEKAGFTISVTTNGVKPYTQPATWSRVVQVNIHPRSPLAGYLHAFVAFSYDANGTSSIGGWMDFVSGAYIEEDVAAIKESVDQVLEAHNVDSGPYRTAVCSGPRRQLQNSCAGISFYAPPFLQVNAKNFAVVTETFLALYDAFIKTLEKRMNEEFNVEDVLAQEAMRQRWIIDQMVTDPYAQNVIPYEVRSFQNFPPSVKY</sequence>
<dbReference type="EMBL" id="UINC01007113">
    <property type="protein sequence ID" value="SVA31491.1"/>
    <property type="molecule type" value="Genomic_DNA"/>
</dbReference>
<proteinExistence type="predicted"/>
<reference evidence="1" key="1">
    <citation type="submission" date="2018-05" db="EMBL/GenBank/DDBJ databases">
        <authorList>
            <person name="Lanie J.A."/>
            <person name="Ng W.-L."/>
            <person name="Kazmierczak K.M."/>
            <person name="Andrzejewski T.M."/>
            <person name="Davidsen T.M."/>
            <person name="Wayne K.J."/>
            <person name="Tettelin H."/>
            <person name="Glass J.I."/>
            <person name="Rusch D."/>
            <person name="Podicherti R."/>
            <person name="Tsui H.-C.T."/>
            <person name="Winkler M.E."/>
        </authorList>
    </citation>
    <scope>NUCLEOTIDE SEQUENCE</scope>
</reference>
<name>A0A381UUR6_9ZZZZ</name>
<protein>
    <recommendedName>
        <fullName evidence="2">Coproporphyrinogen III oxidase</fullName>
    </recommendedName>
</protein>
<gene>
    <name evidence="1" type="ORF">METZ01_LOCUS84345</name>
</gene>
<accession>A0A381UUR6</accession>
<dbReference type="GO" id="GO:0006779">
    <property type="term" value="P:porphyrin-containing compound biosynthetic process"/>
    <property type="evidence" value="ECO:0007669"/>
    <property type="project" value="InterPro"/>
</dbReference>
<organism evidence="1">
    <name type="scientific">marine metagenome</name>
    <dbReference type="NCBI Taxonomy" id="408172"/>
    <lineage>
        <taxon>unclassified sequences</taxon>
        <taxon>metagenomes</taxon>
        <taxon>ecological metagenomes</taxon>
    </lineage>
</organism>
<dbReference type="GO" id="GO:0004109">
    <property type="term" value="F:coproporphyrinogen oxidase activity"/>
    <property type="evidence" value="ECO:0007669"/>
    <property type="project" value="InterPro"/>
</dbReference>
<dbReference type="AlphaFoldDB" id="A0A381UUR6"/>
<dbReference type="InterPro" id="IPR036406">
    <property type="entry name" value="Coprogen_oxidase_aer_sf"/>
</dbReference>
<evidence type="ECO:0000313" key="1">
    <source>
        <dbReference type="EMBL" id="SVA31491.1"/>
    </source>
</evidence>
<dbReference type="Gene3D" id="3.40.1500.10">
    <property type="entry name" value="Coproporphyrinogen III oxidase, aerobic"/>
    <property type="match status" value="1"/>
</dbReference>